<gene>
    <name evidence="1" type="ORF">SDC9_110794</name>
</gene>
<name>A0A645BEP0_9ZZZZ</name>
<accession>A0A645BEP0</accession>
<proteinExistence type="predicted"/>
<comment type="caution">
    <text evidence="1">The sequence shown here is derived from an EMBL/GenBank/DDBJ whole genome shotgun (WGS) entry which is preliminary data.</text>
</comment>
<evidence type="ECO:0000313" key="1">
    <source>
        <dbReference type="EMBL" id="MPM63910.1"/>
    </source>
</evidence>
<dbReference type="AlphaFoldDB" id="A0A645BEP0"/>
<sequence length="95" mass="10453">MLGAESAAGIFCAVCGKPEDEVASALPSDRKFMAENEIASLFSRRNLILPQIKLHVDFIGVQAVCKLLGRCDIIFHIAEIDCKRVVLRINGHLVF</sequence>
<reference evidence="1" key="1">
    <citation type="submission" date="2019-08" db="EMBL/GenBank/DDBJ databases">
        <authorList>
            <person name="Kucharzyk K."/>
            <person name="Murdoch R.W."/>
            <person name="Higgins S."/>
            <person name="Loffler F."/>
        </authorList>
    </citation>
    <scope>NUCLEOTIDE SEQUENCE</scope>
</reference>
<organism evidence="1">
    <name type="scientific">bioreactor metagenome</name>
    <dbReference type="NCBI Taxonomy" id="1076179"/>
    <lineage>
        <taxon>unclassified sequences</taxon>
        <taxon>metagenomes</taxon>
        <taxon>ecological metagenomes</taxon>
    </lineage>
</organism>
<dbReference type="EMBL" id="VSSQ01019671">
    <property type="protein sequence ID" value="MPM63910.1"/>
    <property type="molecule type" value="Genomic_DNA"/>
</dbReference>
<protein>
    <submittedName>
        <fullName evidence="1">Uncharacterized protein</fullName>
    </submittedName>
</protein>